<sequence length="486" mass="54060">MCLAFSDKECRAMIKHMSASLYPLFAYLGHHTILEKKKEKWEAVVEAVNEVSKVKRSRRDVWQEFMRLKKEVHRKDILIRREERKMETAMSNGKEYDSSRMLRLNKVEKEFECLMDWAMTEGMGHLSTQSPAGTTTTTTTTSTAATASSAAFTPPEHTIDTTAEVCTVETNADFVKKEEICDYENDYLDSYANVPLDLHTPTQSLQDTGGGGEADVKEEVEDTHTDCNTPVEGTHTTDNTPIEYTNANSIIPLKDANSYTNTTLENTHATDNTPLRDTYSHTNTPLTDTSSHTNTPLMYANTNTITPVEDAGNHTSNTPLGNTHTIDNTALTDTHNHSNTAMTDTHSHTNTALEYTHNHSNTAMTDTNSHSNSPMIDTHSHSNTPLTDTNSYSNTAMTDTDTHSNTPKTDTDTHSNTALTDTHSHSNTPAGGLNVEGLGMEIKEELDVVREIMNEMCQSLHNINKLTRVISVTLKRLTATRKCVKR</sequence>
<feature type="compositionally biased region" description="Polar residues" evidence="1">
    <location>
        <begin position="234"/>
        <end position="243"/>
    </location>
</feature>
<proteinExistence type="predicted"/>
<keyword evidence="3" id="KW-1185">Reference proteome</keyword>
<feature type="compositionally biased region" description="Basic and acidic residues" evidence="1">
    <location>
        <begin position="214"/>
        <end position="225"/>
    </location>
</feature>
<feature type="compositionally biased region" description="Polar residues" evidence="1">
    <location>
        <begin position="264"/>
        <end position="306"/>
    </location>
</feature>
<evidence type="ECO:0000313" key="3">
    <source>
        <dbReference type="Proteomes" id="UP000324222"/>
    </source>
</evidence>
<comment type="caution">
    <text evidence="2">The sequence shown here is derived from an EMBL/GenBank/DDBJ whole genome shotgun (WGS) entry which is preliminary data.</text>
</comment>
<feature type="region of interest" description="Disordered" evidence="1">
    <location>
        <begin position="361"/>
        <end position="435"/>
    </location>
</feature>
<evidence type="ECO:0000313" key="2">
    <source>
        <dbReference type="EMBL" id="MPC34290.1"/>
    </source>
</evidence>
<dbReference type="EMBL" id="VSRR010003023">
    <property type="protein sequence ID" value="MPC34290.1"/>
    <property type="molecule type" value="Genomic_DNA"/>
</dbReference>
<dbReference type="Proteomes" id="UP000324222">
    <property type="component" value="Unassembled WGS sequence"/>
</dbReference>
<dbReference type="AlphaFoldDB" id="A0A5B7EIG8"/>
<accession>A0A5B7EIG8</accession>
<organism evidence="2 3">
    <name type="scientific">Portunus trituberculatus</name>
    <name type="common">Swimming crab</name>
    <name type="synonym">Neptunus trituberculatus</name>
    <dbReference type="NCBI Taxonomy" id="210409"/>
    <lineage>
        <taxon>Eukaryota</taxon>
        <taxon>Metazoa</taxon>
        <taxon>Ecdysozoa</taxon>
        <taxon>Arthropoda</taxon>
        <taxon>Crustacea</taxon>
        <taxon>Multicrustacea</taxon>
        <taxon>Malacostraca</taxon>
        <taxon>Eumalacostraca</taxon>
        <taxon>Eucarida</taxon>
        <taxon>Decapoda</taxon>
        <taxon>Pleocyemata</taxon>
        <taxon>Brachyura</taxon>
        <taxon>Eubrachyura</taxon>
        <taxon>Portunoidea</taxon>
        <taxon>Portunidae</taxon>
        <taxon>Portuninae</taxon>
        <taxon>Portunus</taxon>
    </lineage>
</organism>
<feature type="compositionally biased region" description="Polar residues" evidence="1">
    <location>
        <begin position="361"/>
        <end position="429"/>
    </location>
</feature>
<name>A0A5B7EIG8_PORTR</name>
<feature type="region of interest" description="Disordered" evidence="1">
    <location>
        <begin position="264"/>
        <end position="344"/>
    </location>
</feature>
<feature type="region of interest" description="Disordered" evidence="1">
    <location>
        <begin position="126"/>
        <end position="150"/>
    </location>
</feature>
<protein>
    <submittedName>
        <fullName evidence="2">Uncharacterized protein</fullName>
    </submittedName>
</protein>
<evidence type="ECO:0000256" key="1">
    <source>
        <dbReference type="SAM" id="MobiDB-lite"/>
    </source>
</evidence>
<feature type="compositionally biased region" description="Low complexity" evidence="1">
    <location>
        <begin position="127"/>
        <end position="150"/>
    </location>
</feature>
<feature type="region of interest" description="Disordered" evidence="1">
    <location>
        <begin position="201"/>
        <end position="243"/>
    </location>
</feature>
<gene>
    <name evidence="2" type="ORF">E2C01_027676</name>
</gene>
<feature type="compositionally biased region" description="Polar residues" evidence="1">
    <location>
        <begin position="313"/>
        <end position="344"/>
    </location>
</feature>
<reference evidence="2 3" key="1">
    <citation type="submission" date="2019-05" db="EMBL/GenBank/DDBJ databases">
        <title>Another draft genome of Portunus trituberculatus and its Hox gene families provides insights of decapod evolution.</title>
        <authorList>
            <person name="Jeong J.-H."/>
            <person name="Song I."/>
            <person name="Kim S."/>
            <person name="Choi T."/>
            <person name="Kim D."/>
            <person name="Ryu S."/>
            <person name="Kim W."/>
        </authorList>
    </citation>
    <scope>NUCLEOTIDE SEQUENCE [LARGE SCALE GENOMIC DNA]</scope>
    <source>
        <tissue evidence="2">Muscle</tissue>
    </source>
</reference>